<gene>
    <name evidence="2" type="ORF">LC586_37915</name>
</gene>
<dbReference type="Proteomes" id="UP001199525">
    <property type="component" value="Unassembled WGS sequence"/>
</dbReference>
<evidence type="ECO:0000313" key="2">
    <source>
        <dbReference type="EMBL" id="MCC5604763.1"/>
    </source>
</evidence>
<evidence type="ECO:0000256" key="1">
    <source>
        <dbReference type="SAM" id="MobiDB-lite"/>
    </source>
</evidence>
<feature type="region of interest" description="Disordered" evidence="1">
    <location>
        <begin position="43"/>
        <end position="62"/>
    </location>
</feature>
<comment type="caution">
    <text evidence="2">The sequence shown here is derived from an EMBL/GenBank/DDBJ whole genome shotgun (WGS) entry which is preliminary data.</text>
</comment>
<reference evidence="2 3" key="1">
    <citation type="journal article" date="2021" name="Microorganisms">
        <title>Genome Evolution of Filamentous Cyanobacterium Nostoc Species: From Facultative Symbiosis to Free Living.</title>
        <authorList>
            <person name="Huo D."/>
            <person name="Li H."/>
            <person name="Cai F."/>
            <person name="Guo X."/>
            <person name="Qiao Z."/>
            <person name="Wang W."/>
            <person name="Yu G."/>
            <person name="Li R."/>
        </authorList>
    </citation>
    <scope>NUCLEOTIDE SEQUENCE [LARGE SCALE GENOMIC DNA]</scope>
    <source>
        <strain evidence="2 3">CHAB 5714</strain>
    </source>
</reference>
<proteinExistence type="predicted"/>
<keyword evidence="3" id="KW-1185">Reference proteome</keyword>
<feature type="non-terminal residue" evidence="2">
    <location>
        <position position="1"/>
    </location>
</feature>
<protein>
    <submittedName>
        <fullName evidence="2">Uncharacterized protein</fullName>
    </submittedName>
</protein>
<feature type="compositionally biased region" description="Basic and acidic residues" evidence="1">
    <location>
        <begin position="45"/>
        <end position="56"/>
    </location>
</feature>
<name>A0ABS8IKE7_9NOSO</name>
<evidence type="ECO:0000313" key="3">
    <source>
        <dbReference type="Proteomes" id="UP001199525"/>
    </source>
</evidence>
<sequence>AELFARLERAKLPISPAAQAVLTESLIRQGALDEAWSFYAATHPGTDRSTSRDPRFANDQGSRSSLDWQLFSVGGVSTTLEREDGGNVLAFSVSPMGGGLIVRQMQLLPPGRYVLHGTSGKIDAPEMWRPYWELSCQNGRGLGRFPLQNAGEEGGPFVGRFDVPASCPVQYLSLVARPHELGSSLHGTIYEARLSRAQ</sequence>
<dbReference type="EMBL" id="JAIVFQ010000155">
    <property type="protein sequence ID" value="MCC5604763.1"/>
    <property type="molecule type" value="Genomic_DNA"/>
</dbReference>
<accession>A0ABS8IKE7</accession>
<organism evidence="2 3">
    <name type="scientific">Nostoc favosum CHAB5714</name>
    <dbReference type="NCBI Taxonomy" id="2780399"/>
    <lineage>
        <taxon>Bacteria</taxon>
        <taxon>Bacillati</taxon>
        <taxon>Cyanobacteriota</taxon>
        <taxon>Cyanophyceae</taxon>
        <taxon>Nostocales</taxon>
        <taxon>Nostocaceae</taxon>
        <taxon>Nostoc</taxon>
        <taxon>Nostoc favosum</taxon>
    </lineage>
</organism>